<accession>A0AAJ5X0J9</accession>
<dbReference type="InterPro" id="IPR036388">
    <property type="entry name" value="WH-like_DNA-bd_sf"/>
</dbReference>
<dbReference type="SUPFAM" id="SSF88946">
    <property type="entry name" value="Sigma2 domain of RNA polymerase sigma factors"/>
    <property type="match status" value="1"/>
</dbReference>
<feature type="domain" description="RNA polymerase sigma factor 70 region 4 type 2" evidence="6">
    <location>
        <begin position="118"/>
        <end position="167"/>
    </location>
</feature>
<comment type="similarity">
    <text evidence="1">Belongs to the sigma-70 factor family. ECF subfamily.</text>
</comment>
<dbReference type="PANTHER" id="PTHR43133:SF63">
    <property type="entry name" value="RNA POLYMERASE SIGMA FACTOR FECI-RELATED"/>
    <property type="match status" value="1"/>
</dbReference>
<evidence type="ECO:0000313" key="8">
    <source>
        <dbReference type="Proteomes" id="UP001213664"/>
    </source>
</evidence>
<dbReference type="GO" id="GO:0006352">
    <property type="term" value="P:DNA-templated transcription initiation"/>
    <property type="evidence" value="ECO:0007669"/>
    <property type="project" value="InterPro"/>
</dbReference>
<dbReference type="SUPFAM" id="SSF88659">
    <property type="entry name" value="Sigma3 and sigma4 domains of RNA polymerase sigma factors"/>
    <property type="match status" value="1"/>
</dbReference>
<dbReference type="NCBIfam" id="TIGR02937">
    <property type="entry name" value="sigma70-ECF"/>
    <property type="match status" value="1"/>
</dbReference>
<dbReference type="InterPro" id="IPR014284">
    <property type="entry name" value="RNA_pol_sigma-70_dom"/>
</dbReference>
<dbReference type="Pfam" id="PF08281">
    <property type="entry name" value="Sigma70_r4_2"/>
    <property type="match status" value="1"/>
</dbReference>
<dbReference type="GO" id="GO:0003677">
    <property type="term" value="F:DNA binding"/>
    <property type="evidence" value="ECO:0007669"/>
    <property type="project" value="InterPro"/>
</dbReference>
<dbReference type="InterPro" id="IPR007627">
    <property type="entry name" value="RNA_pol_sigma70_r2"/>
</dbReference>
<organism evidence="7 8">
    <name type="scientific">Candidatus Brevundimonas colombiensis</name>
    <dbReference type="NCBI Taxonomy" id="3121376"/>
    <lineage>
        <taxon>Bacteria</taxon>
        <taxon>Pseudomonadati</taxon>
        <taxon>Pseudomonadota</taxon>
        <taxon>Alphaproteobacteria</taxon>
        <taxon>Caulobacterales</taxon>
        <taxon>Caulobacteraceae</taxon>
        <taxon>Brevundimonas</taxon>
    </lineage>
</organism>
<dbReference type="Gene3D" id="1.10.10.10">
    <property type="entry name" value="Winged helix-like DNA-binding domain superfamily/Winged helix DNA-binding domain"/>
    <property type="match status" value="1"/>
</dbReference>
<evidence type="ECO:0000259" key="6">
    <source>
        <dbReference type="Pfam" id="PF08281"/>
    </source>
</evidence>
<dbReference type="CDD" id="cd06171">
    <property type="entry name" value="Sigma70_r4"/>
    <property type="match status" value="1"/>
</dbReference>
<evidence type="ECO:0000256" key="1">
    <source>
        <dbReference type="ARBA" id="ARBA00010641"/>
    </source>
</evidence>
<dbReference type="Gene3D" id="1.10.1740.10">
    <property type="match status" value="1"/>
</dbReference>
<keyword evidence="4" id="KW-0804">Transcription</keyword>
<dbReference type="AlphaFoldDB" id="A0AAJ5X0J9"/>
<proteinExistence type="inferred from homology"/>
<name>A0AAJ5X0J9_9CAUL</name>
<dbReference type="InterPro" id="IPR039425">
    <property type="entry name" value="RNA_pol_sigma-70-like"/>
</dbReference>
<dbReference type="EMBL" id="CP119326">
    <property type="protein sequence ID" value="WEK39968.1"/>
    <property type="molecule type" value="Genomic_DNA"/>
</dbReference>
<sequence>MTAPAAHPLIAAYLEQRQDLARFCRARLGGASGDVDDLLQDLYLKVSALPADTPVDNPRAFLFRLLSNLMLDRWRSGQRAAARDSAWRQINHQTGAVEDVDDAPSAETVVASRERLARLVAALDTLPPKTRTIFRLHKFDGVSYADIASRLDISRSSVEKHMMDALRVLARKAQP</sequence>
<evidence type="ECO:0000256" key="3">
    <source>
        <dbReference type="ARBA" id="ARBA00023082"/>
    </source>
</evidence>
<keyword evidence="3" id="KW-0731">Sigma factor</keyword>
<evidence type="ECO:0000256" key="2">
    <source>
        <dbReference type="ARBA" id="ARBA00023015"/>
    </source>
</evidence>
<dbReference type="InterPro" id="IPR013249">
    <property type="entry name" value="RNA_pol_sigma70_r4_t2"/>
</dbReference>
<evidence type="ECO:0000256" key="4">
    <source>
        <dbReference type="ARBA" id="ARBA00023163"/>
    </source>
</evidence>
<protein>
    <submittedName>
        <fullName evidence="7">RNA polymerase sigma factor</fullName>
    </submittedName>
</protein>
<dbReference type="InterPro" id="IPR013324">
    <property type="entry name" value="RNA_pol_sigma_r3/r4-like"/>
</dbReference>
<dbReference type="GO" id="GO:0016987">
    <property type="term" value="F:sigma factor activity"/>
    <property type="evidence" value="ECO:0007669"/>
    <property type="project" value="UniProtKB-KW"/>
</dbReference>
<evidence type="ECO:0000313" key="7">
    <source>
        <dbReference type="EMBL" id="WEK39968.1"/>
    </source>
</evidence>
<dbReference type="PANTHER" id="PTHR43133">
    <property type="entry name" value="RNA POLYMERASE ECF-TYPE SIGMA FACTO"/>
    <property type="match status" value="1"/>
</dbReference>
<reference evidence="7" key="1">
    <citation type="submission" date="2023-03" db="EMBL/GenBank/DDBJ databases">
        <title>Andean soil-derived lignocellulolytic bacterial consortium as a source of novel taxa and putative plastic-active enzymes.</title>
        <authorList>
            <person name="Diaz-Garcia L."/>
            <person name="Chuvochina M."/>
            <person name="Feuerriegel G."/>
            <person name="Bunk B."/>
            <person name="Sproer C."/>
            <person name="Streit W.R."/>
            <person name="Rodriguez L.M."/>
            <person name="Overmann J."/>
            <person name="Jimenez D.J."/>
        </authorList>
    </citation>
    <scope>NUCLEOTIDE SEQUENCE</scope>
    <source>
        <strain evidence="7">MAG 833</strain>
    </source>
</reference>
<gene>
    <name evidence="7" type="ORF">P0Y50_15755</name>
</gene>
<dbReference type="Pfam" id="PF04542">
    <property type="entry name" value="Sigma70_r2"/>
    <property type="match status" value="1"/>
</dbReference>
<keyword evidence="2" id="KW-0805">Transcription regulation</keyword>
<dbReference type="InterPro" id="IPR013325">
    <property type="entry name" value="RNA_pol_sigma_r2"/>
</dbReference>
<feature type="domain" description="RNA polymerase sigma-70 region 2" evidence="5">
    <location>
        <begin position="17"/>
        <end position="79"/>
    </location>
</feature>
<evidence type="ECO:0000259" key="5">
    <source>
        <dbReference type="Pfam" id="PF04542"/>
    </source>
</evidence>
<dbReference type="Proteomes" id="UP001213664">
    <property type="component" value="Chromosome"/>
</dbReference>